<comment type="subunit">
    <text evidence="11">Monomer.</text>
</comment>
<dbReference type="AlphaFoldDB" id="A0A1J0A5R8"/>
<feature type="binding site" evidence="11">
    <location>
        <position position="117"/>
    </location>
    <ligand>
        <name>ATP</name>
        <dbReference type="ChEBI" id="CHEBI:30616"/>
    </ligand>
</feature>
<comment type="cofactor">
    <cofactor evidence="11">
        <name>Mg(2+)</name>
        <dbReference type="ChEBI" id="CHEBI:18420"/>
    </cofactor>
    <text evidence="11">Binds 1 Mg(2+) ion per subunit.</text>
</comment>
<dbReference type="GO" id="GO:0008652">
    <property type="term" value="P:amino acid biosynthetic process"/>
    <property type="evidence" value="ECO:0007669"/>
    <property type="project" value="UniProtKB-KW"/>
</dbReference>
<name>A0A1J0A5R8_9ENTE</name>
<comment type="pathway">
    <text evidence="1 11">Metabolic intermediate biosynthesis; chorismate biosynthesis; chorismate from D-erythrose 4-phosphate and phosphoenolpyruvate: step 5/7.</text>
</comment>
<evidence type="ECO:0000256" key="10">
    <source>
        <dbReference type="ARBA" id="ARBA00048567"/>
    </source>
</evidence>
<dbReference type="GO" id="GO:0005524">
    <property type="term" value="F:ATP binding"/>
    <property type="evidence" value="ECO:0007669"/>
    <property type="project" value="UniProtKB-UniRule"/>
</dbReference>
<evidence type="ECO:0000256" key="5">
    <source>
        <dbReference type="ARBA" id="ARBA00022679"/>
    </source>
</evidence>
<feature type="binding site" evidence="11">
    <location>
        <position position="56"/>
    </location>
    <ligand>
        <name>substrate</name>
    </ligand>
</feature>
<evidence type="ECO:0000256" key="11">
    <source>
        <dbReference type="HAMAP-Rule" id="MF_00109"/>
    </source>
</evidence>
<dbReference type="UniPathway" id="UPA00053">
    <property type="reaction ID" value="UER00088"/>
</dbReference>
<keyword evidence="9 11" id="KW-0057">Aromatic amino acid biosynthesis</keyword>
<dbReference type="RefSeq" id="WP_071456863.1">
    <property type="nucleotide sequence ID" value="NZ_CP017267.1"/>
</dbReference>
<evidence type="ECO:0000256" key="8">
    <source>
        <dbReference type="ARBA" id="ARBA00022840"/>
    </source>
</evidence>
<evidence type="ECO:0000256" key="1">
    <source>
        <dbReference type="ARBA" id="ARBA00004842"/>
    </source>
</evidence>
<comment type="similarity">
    <text evidence="2 11">Belongs to the shikimate kinase family.</text>
</comment>
<evidence type="ECO:0000256" key="6">
    <source>
        <dbReference type="ARBA" id="ARBA00022741"/>
    </source>
</evidence>
<comment type="caution">
    <text evidence="11">Lacks conserved residue(s) required for the propagation of feature annotation.</text>
</comment>
<dbReference type="SUPFAM" id="SSF52540">
    <property type="entry name" value="P-loop containing nucleoside triphosphate hydrolases"/>
    <property type="match status" value="1"/>
</dbReference>
<dbReference type="EC" id="2.7.1.71" evidence="3 11"/>
<comment type="catalytic activity">
    <reaction evidence="10 11">
        <text>shikimate + ATP = 3-phosphoshikimate + ADP + H(+)</text>
        <dbReference type="Rhea" id="RHEA:13121"/>
        <dbReference type="ChEBI" id="CHEBI:15378"/>
        <dbReference type="ChEBI" id="CHEBI:30616"/>
        <dbReference type="ChEBI" id="CHEBI:36208"/>
        <dbReference type="ChEBI" id="CHEBI:145989"/>
        <dbReference type="ChEBI" id="CHEBI:456216"/>
        <dbReference type="EC" id="2.7.1.71"/>
    </reaction>
</comment>
<dbReference type="GO" id="GO:0009423">
    <property type="term" value="P:chorismate biosynthetic process"/>
    <property type="evidence" value="ECO:0007669"/>
    <property type="project" value="UniProtKB-UniRule"/>
</dbReference>
<dbReference type="HAMAP" id="MF_00109">
    <property type="entry name" value="Shikimate_kinase"/>
    <property type="match status" value="1"/>
</dbReference>
<dbReference type="EMBL" id="CP017267">
    <property type="protein sequence ID" value="APB31272.1"/>
    <property type="molecule type" value="Genomic_DNA"/>
</dbReference>
<dbReference type="GO" id="GO:0009073">
    <property type="term" value="P:aromatic amino acid family biosynthetic process"/>
    <property type="evidence" value="ECO:0007669"/>
    <property type="project" value="UniProtKB-KW"/>
</dbReference>
<keyword evidence="7 11" id="KW-0418">Kinase</keyword>
<evidence type="ECO:0000256" key="3">
    <source>
        <dbReference type="ARBA" id="ARBA00012154"/>
    </source>
</evidence>
<gene>
    <name evidence="11" type="primary">aroK</name>
    <name evidence="12" type="ORF">BHY08_05185</name>
</gene>
<feature type="binding site" evidence="11">
    <location>
        <position position="14"/>
    </location>
    <ligand>
        <name>Mg(2+)</name>
        <dbReference type="ChEBI" id="CHEBI:18420"/>
    </ligand>
</feature>
<dbReference type="PANTHER" id="PTHR21087">
    <property type="entry name" value="SHIKIMATE KINASE"/>
    <property type="match status" value="1"/>
</dbReference>
<feature type="binding site" evidence="11">
    <location>
        <position position="32"/>
    </location>
    <ligand>
        <name>substrate</name>
    </ligand>
</feature>
<dbReference type="KEGG" id="vte:BHY08_05185"/>
<evidence type="ECO:0000313" key="12">
    <source>
        <dbReference type="EMBL" id="APB31272.1"/>
    </source>
</evidence>
<keyword evidence="11" id="KW-0963">Cytoplasm</keyword>
<feature type="binding site" evidence="11">
    <location>
        <position position="77"/>
    </location>
    <ligand>
        <name>substrate</name>
    </ligand>
</feature>
<feature type="binding site" evidence="11">
    <location>
        <position position="135"/>
    </location>
    <ligand>
        <name>substrate</name>
    </ligand>
</feature>
<keyword evidence="11" id="KW-0479">Metal-binding</keyword>
<dbReference type="GO" id="GO:0004765">
    <property type="term" value="F:shikimate kinase activity"/>
    <property type="evidence" value="ECO:0007669"/>
    <property type="project" value="UniProtKB-UniRule"/>
</dbReference>
<accession>A0A1J0A5R8</accession>
<sequence>MTLVLIGFMGAGKTTVGNVLANKTATKQIDLDQCIVDKIGMPISEYFDEHGEEAFRELETTMLKNFLNTSGILSPGGGVILKEENQALLKEQATVVYLQTDLDELLRRIDQDTTNYRPLLHNKTIEEVKDIFLPRIPIYEEIADHIIDTTNKTPEEIADVILELVGD</sequence>
<keyword evidence="11" id="KW-0460">Magnesium</keyword>
<protein>
    <recommendedName>
        <fullName evidence="3 11">Shikimate kinase</fullName>
        <shortName evidence="11">SK</shortName>
        <ecNumber evidence="3 11">2.7.1.71</ecNumber>
    </recommendedName>
</protein>
<dbReference type="Pfam" id="PF01202">
    <property type="entry name" value="SKI"/>
    <property type="match status" value="1"/>
</dbReference>
<dbReference type="Proteomes" id="UP000191200">
    <property type="component" value="Chromosome"/>
</dbReference>
<feature type="binding site" evidence="11">
    <location>
        <begin position="10"/>
        <end position="15"/>
    </location>
    <ligand>
        <name>ATP</name>
        <dbReference type="ChEBI" id="CHEBI:30616"/>
    </ligand>
</feature>
<dbReference type="OrthoDB" id="9800332at2"/>
<dbReference type="InterPro" id="IPR023000">
    <property type="entry name" value="Shikimate_kinase_CS"/>
</dbReference>
<keyword evidence="5 11" id="KW-0808">Transferase</keyword>
<reference evidence="12 13" key="1">
    <citation type="submission" date="2016-09" db="EMBL/GenBank/DDBJ databases">
        <title>Vagococcus teuberi sp. nov., isolated from the Malian artisanal sour milk fene.</title>
        <authorList>
            <person name="Wullschleger S."/>
            <person name="Seifert C."/>
            <person name="Baumgartner S."/>
            <person name="Lacroix C."/>
            <person name="Bonfoh B."/>
            <person name="Stevens M.J."/>
            <person name="Meile L."/>
        </authorList>
    </citation>
    <scope>NUCLEOTIDE SEQUENCE [LARGE SCALE GENOMIC DNA]</scope>
    <source>
        <strain evidence="12 13">DSM 21459</strain>
    </source>
</reference>
<organism evidence="12 13">
    <name type="scientific">Vagococcus teuberi</name>
    <dbReference type="NCBI Taxonomy" id="519472"/>
    <lineage>
        <taxon>Bacteria</taxon>
        <taxon>Bacillati</taxon>
        <taxon>Bacillota</taxon>
        <taxon>Bacilli</taxon>
        <taxon>Lactobacillales</taxon>
        <taxon>Enterococcaceae</taxon>
        <taxon>Vagococcus</taxon>
    </lineage>
</organism>
<evidence type="ECO:0000256" key="4">
    <source>
        <dbReference type="ARBA" id="ARBA00022605"/>
    </source>
</evidence>
<keyword evidence="8 11" id="KW-0067">ATP-binding</keyword>
<dbReference type="GO" id="GO:0005829">
    <property type="term" value="C:cytosol"/>
    <property type="evidence" value="ECO:0007669"/>
    <property type="project" value="TreeGrafter"/>
</dbReference>
<dbReference type="InterPro" id="IPR027417">
    <property type="entry name" value="P-loop_NTPase"/>
</dbReference>
<evidence type="ECO:0000256" key="9">
    <source>
        <dbReference type="ARBA" id="ARBA00023141"/>
    </source>
</evidence>
<evidence type="ECO:0000256" key="2">
    <source>
        <dbReference type="ARBA" id="ARBA00006997"/>
    </source>
</evidence>
<evidence type="ECO:0000313" key="13">
    <source>
        <dbReference type="Proteomes" id="UP000191200"/>
    </source>
</evidence>
<dbReference type="STRING" id="519472.BHY08_05185"/>
<keyword evidence="13" id="KW-1185">Reference proteome</keyword>
<comment type="subcellular location">
    <subcellularLocation>
        <location evidence="11">Cytoplasm</location>
    </subcellularLocation>
</comment>
<dbReference type="Gene3D" id="3.40.50.300">
    <property type="entry name" value="P-loop containing nucleotide triphosphate hydrolases"/>
    <property type="match status" value="1"/>
</dbReference>
<keyword evidence="4 11" id="KW-0028">Amino-acid biosynthesis</keyword>
<evidence type="ECO:0000256" key="7">
    <source>
        <dbReference type="ARBA" id="ARBA00022777"/>
    </source>
</evidence>
<dbReference type="CDD" id="cd00464">
    <property type="entry name" value="SK"/>
    <property type="match status" value="1"/>
</dbReference>
<dbReference type="InterPro" id="IPR031322">
    <property type="entry name" value="Shikimate/glucono_kinase"/>
</dbReference>
<dbReference type="PRINTS" id="PR01100">
    <property type="entry name" value="SHIKIMTKNASE"/>
</dbReference>
<keyword evidence="6 11" id="KW-0547">Nucleotide-binding</keyword>
<dbReference type="InterPro" id="IPR000623">
    <property type="entry name" value="Shikimate_kinase/TSH1"/>
</dbReference>
<dbReference type="GO" id="GO:0000287">
    <property type="term" value="F:magnesium ion binding"/>
    <property type="evidence" value="ECO:0007669"/>
    <property type="project" value="UniProtKB-UniRule"/>
</dbReference>
<dbReference type="PANTHER" id="PTHR21087:SF16">
    <property type="entry name" value="SHIKIMATE KINASE 1, CHLOROPLASTIC"/>
    <property type="match status" value="1"/>
</dbReference>
<comment type="function">
    <text evidence="11">Catalyzes the specific phosphorylation of the 3-hydroxyl group of shikimic acid using ATP as a cosubstrate.</text>
</comment>
<dbReference type="PROSITE" id="PS01128">
    <property type="entry name" value="SHIKIMATE_KINASE"/>
    <property type="match status" value="1"/>
</dbReference>
<proteinExistence type="inferred from homology"/>